<proteinExistence type="predicted"/>
<dbReference type="AlphaFoldDB" id="A0A378R2F5"/>
<name>A0A378R2F5_9GAMM</name>
<keyword evidence="1" id="KW-0812">Transmembrane</keyword>
<keyword evidence="1" id="KW-0472">Membrane</keyword>
<organism evidence="2 3">
    <name type="scientific">Moraxella caprae</name>
    <dbReference type="NCBI Taxonomy" id="90240"/>
    <lineage>
        <taxon>Bacteria</taxon>
        <taxon>Pseudomonadati</taxon>
        <taxon>Pseudomonadota</taxon>
        <taxon>Gammaproteobacteria</taxon>
        <taxon>Moraxellales</taxon>
        <taxon>Moraxellaceae</taxon>
        <taxon>Moraxella</taxon>
    </lineage>
</organism>
<gene>
    <name evidence="2" type="ORF">NCTC12877_01797</name>
</gene>
<dbReference type="EMBL" id="UGQB01000004">
    <property type="protein sequence ID" value="STZ08791.1"/>
    <property type="molecule type" value="Genomic_DNA"/>
</dbReference>
<sequence length="56" mass="6397">MWESFGVEIVPYTAFMLAITQAKAIWLIPKLNLIIGVMAIIKKEWHIGLLVLVLLF</sequence>
<evidence type="ECO:0000313" key="3">
    <source>
        <dbReference type="Proteomes" id="UP000254065"/>
    </source>
</evidence>
<accession>A0A378R2F5</accession>
<dbReference type="STRING" id="1122244.GCA_000426885_01110"/>
<dbReference type="Proteomes" id="UP000254065">
    <property type="component" value="Unassembled WGS sequence"/>
</dbReference>
<feature type="transmembrane region" description="Helical" evidence="1">
    <location>
        <begin position="9"/>
        <end position="28"/>
    </location>
</feature>
<protein>
    <submittedName>
        <fullName evidence="2">Uncharacterized protein</fullName>
    </submittedName>
</protein>
<keyword evidence="1" id="KW-1133">Transmembrane helix</keyword>
<evidence type="ECO:0000313" key="2">
    <source>
        <dbReference type="EMBL" id="STZ08791.1"/>
    </source>
</evidence>
<reference evidence="2 3" key="1">
    <citation type="submission" date="2018-06" db="EMBL/GenBank/DDBJ databases">
        <authorList>
            <consortium name="Pathogen Informatics"/>
            <person name="Doyle S."/>
        </authorList>
    </citation>
    <scope>NUCLEOTIDE SEQUENCE [LARGE SCALE GENOMIC DNA]</scope>
    <source>
        <strain evidence="2 3">NCTC12877</strain>
    </source>
</reference>
<keyword evidence="3" id="KW-1185">Reference proteome</keyword>
<evidence type="ECO:0000256" key="1">
    <source>
        <dbReference type="SAM" id="Phobius"/>
    </source>
</evidence>